<comment type="similarity">
    <text evidence="2 7 8">Belongs to the GPI family.</text>
</comment>
<evidence type="ECO:0000256" key="3">
    <source>
        <dbReference type="ARBA" id="ARBA00022432"/>
    </source>
</evidence>
<dbReference type="Proteomes" id="UP000075359">
    <property type="component" value="Unassembled WGS sequence"/>
</dbReference>
<keyword evidence="4 7" id="KW-0324">Glycolysis</keyword>
<dbReference type="InterPro" id="IPR035476">
    <property type="entry name" value="SIS_PGI_1"/>
</dbReference>
<reference evidence="9 10" key="1">
    <citation type="submission" date="2015-11" db="EMBL/GenBank/DDBJ databases">
        <title>Draft genome of Sulfurovum riftiae 1812E, a member of the Epsilonproteobacteria isolated from the tube of the deep-sea hydrothermal vent tubewom Riftia pachyptila.</title>
        <authorList>
            <person name="Vetriani C."/>
            <person name="Giovannelli D."/>
        </authorList>
    </citation>
    <scope>NUCLEOTIDE SEQUENCE [LARGE SCALE GENOMIC DNA]</scope>
    <source>
        <strain evidence="9 10">1812E</strain>
    </source>
</reference>
<dbReference type="UniPathway" id="UPA00138"/>
<dbReference type="EC" id="5.3.1.9" evidence="7"/>
<dbReference type="PRINTS" id="PR00662">
    <property type="entry name" value="G6PISOMERASE"/>
</dbReference>
<comment type="function">
    <text evidence="7">Catalyzes the reversible isomerization of glucose-6-phosphate to fructose-6-phosphate.</text>
</comment>
<keyword evidence="5 7" id="KW-0413">Isomerase</keyword>
<evidence type="ECO:0000313" key="10">
    <source>
        <dbReference type="Proteomes" id="UP000075359"/>
    </source>
</evidence>
<comment type="pathway">
    <text evidence="7">Carbohydrate biosynthesis; gluconeogenesis.</text>
</comment>
<name>A0A151CGA2_9BACT</name>
<keyword evidence="7" id="KW-0963">Cytoplasm</keyword>
<comment type="caution">
    <text evidence="9">The sequence shown here is derived from an EMBL/GenBank/DDBJ whole genome shotgun (WGS) entry which is preliminary data.</text>
</comment>
<comment type="subcellular location">
    <subcellularLocation>
        <location evidence="7">Cytoplasm</location>
    </subcellularLocation>
</comment>
<comment type="pathway">
    <text evidence="1 7 8">Carbohydrate degradation; glycolysis; D-glyceraldehyde 3-phosphate and glycerone phosphate from D-glucose: step 2/4.</text>
</comment>
<dbReference type="InterPro" id="IPR046348">
    <property type="entry name" value="SIS_dom_sf"/>
</dbReference>
<accession>A0A151CGA2</accession>
<dbReference type="CDD" id="cd05015">
    <property type="entry name" value="SIS_PGI_1"/>
    <property type="match status" value="1"/>
</dbReference>
<dbReference type="PANTHER" id="PTHR11469:SF1">
    <property type="entry name" value="GLUCOSE-6-PHOSPHATE ISOMERASE"/>
    <property type="match status" value="1"/>
</dbReference>
<dbReference type="GO" id="GO:0004347">
    <property type="term" value="F:glucose-6-phosphate isomerase activity"/>
    <property type="evidence" value="ECO:0007669"/>
    <property type="project" value="UniProtKB-UniRule"/>
</dbReference>
<dbReference type="GO" id="GO:0006094">
    <property type="term" value="P:gluconeogenesis"/>
    <property type="evidence" value="ECO:0007669"/>
    <property type="project" value="UniProtKB-UniRule"/>
</dbReference>
<evidence type="ECO:0000256" key="1">
    <source>
        <dbReference type="ARBA" id="ARBA00004926"/>
    </source>
</evidence>
<dbReference type="PROSITE" id="PS00174">
    <property type="entry name" value="P_GLUCOSE_ISOMERASE_2"/>
    <property type="match status" value="1"/>
</dbReference>
<dbReference type="GO" id="GO:0097367">
    <property type="term" value="F:carbohydrate derivative binding"/>
    <property type="evidence" value="ECO:0007669"/>
    <property type="project" value="InterPro"/>
</dbReference>
<evidence type="ECO:0000313" key="9">
    <source>
        <dbReference type="EMBL" id="KYJ86313.1"/>
    </source>
</evidence>
<evidence type="ECO:0000256" key="4">
    <source>
        <dbReference type="ARBA" id="ARBA00023152"/>
    </source>
</evidence>
<dbReference type="Pfam" id="PF00342">
    <property type="entry name" value="PGI"/>
    <property type="match status" value="1"/>
</dbReference>
<comment type="catalytic activity">
    <reaction evidence="6 7 8">
        <text>alpha-D-glucose 6-phosphate = beta-D-fructose 6-phosphate</text>
        <dbReference type="Rhea" id="RHEA:11816"/>
        <dbReference type="ChEBI" id="CHEBI:57634"/>
        <dbReference type="ChEBI" id="CHEBI:58225"/>
        <dbReference type="EC" id="5.3.1.9"/>
    </reaction>
</comment>
<evidence type="ECO:0000256" key="7">
    <source>
        <dbReference type="HAMAP-Rule" id="MF_00473"/>
    </source>
</evidence>
<dbReference type="GO" id="GO:0005829">
    <property type="term" value="C:cytosol"/>
    <property type="evidence" value="ECO:0007669"/>
    <property type="project" value="TreeGrafter"/>
</dbReference>
<dbReference type="RefSeq" id="WP_067331175.1">
    <property type="nucleotide sequence ID" value="NZ_LNKT01000034.1"/>
</dbReference>
<dbReference type="STRING" id="1630136.AS592_05825"/>
<dbReference type="GO" id="GO:0006096">
    <property type="term" value="P:glycolytic process"/>
    <property type="evidence" value="ECO:0007669"/>
    <property type="project" value="UniProtKB-UniRule"/>
</dbReference>
<dbReference type="PROSITE" id="PS00765">
    <property type="entry name" value="P_GLUCOSE_ISOMERASE_1"/>
    <property type="match status" value="1"/>
</dbReference>
<dbReference type="GO" id="GO:0051156">
    <property type="term" value="P:glucose 6-phosphate metabolic process"/>
    <property type="evidence" value="ECO:0007669"/>
    <property type="project" value="TreeGrafter"/>
</dbReference>
<keyword evidence="3 7" id="KW-0312">Gluconeogenesis</keyword>
<dbReference type="SUPFAM" id="SSF53697">
    <property type="entry name" value="SIS domain"/>
    <property type="match status" value="1"/>
</dbReference>
<dbReference type="HAMAP" id="MF_00473">
    <property type="entry name" value="G6P_isomerase"/>
    <property type="match status" value="1"/>
</dbReference>
<protein>
    <recommendedName>
        <fullName evidence="7">Glucose-6-phosphate isomerase</fullName>
        <shortName evidence="7">GPI</shortName>
        <ecNumber evidence="7">5.3.1.9</ecNumber>
    </recommendedName>
    <alternativeName>
        <fullName evidence="7">Phosphoglucose isomerase</fullName>
        <shortName evidence="7">PGI</shortName>
    </alternativeName>
    <alternativeName>
        <fullName evidence="7">Phosphohexose isomerase</fullName>
        <shortName evidence="7">PHI</shortName>
    </alternativeName>
</protein>
<organism evidence="9 10">
    <name type="scientific">Sulfurovum riftiae</name>
    <dbReference type="NCBI Taxonomy" id="1630136"/>
    <lineage>
        <taxon>Bacteria</taxon>
        <taxon>Pseudomonadati</taxon>
        <taxon>Campylobacterota</taxon>
        <taxon>Epsilonproteobacteria</taxon>
        <taxon>Campylobacterales</taxon>
        <taxon>Sulfurovaceae</taxon>
        <taxon>Sulfurovum</taxon>
    </lineage>
</organism>
<feature type="active site" description="Proton donor" evidence="7">
    <location>
        <position position="252"/>
    </location>
</feature>
<evidence type="ECO:0000256" key="2">
    <source>
        <dbReference type="ARBA" id="ARBA00006604"/>
    </source>
</evidence>
<feature type="active site" evidence="7">
    <location>
        <position position="395"/>
    </location>
</feature>
<proteinExistence type="inferred from homology"/>
<sequence length="415" mass="46904">MINRLYFTSNNKQIQQHAFEAIKEEQNTIGYYALPEQDITPVSAYCQTIPEEIRTIVVIGIGGSSLGAKAIYEFVRPVKKLKRKLYFFESTDPINITTLLSKIDLKTTHFLVISKSGTTVETFSIYKYIYSLHNDPKAYTFITDPGSPLEQYAQSIQASILHLPNNVGGRFSVLSTVGLVPLALCGIDIQALLKGAQVVKESFFNEGYLKDTLLKKAVYYAKNHAQYHINCLFAYSESLKYFCEWYVQLWGESLGKHQRHSAFHVGLTPIGLIGPKDQHSFLQLIMEGTRDKSVTFIKIEDFNDRITIPDITLPHLESLDVLNGLPFEKLINMQCDSVMEALLNEKDIPIDSIIIPKTDEENIGSLIFYYELLTSLVGELIDVNTYDQPGVEAGKIILKKKLEDNIQKLEQKNSG</sequence>
<dbReference type="InterPro" id="IPR035482">
    <property type="entry name" value="SIS_PGI_2"/>
</dbReference>
<evidence type="ECO:0000256" key="5">
    <source>
        <dbReference type="ARBA" id="ARBA00023235"/>
    </source>
</evidence>
<dbReference type="GO" id="GO:0048029">
    <property type="term" value="F:monosaccharide binding"/>
    <property type="evidence" value="ECO:0007669"/>
    <property type="project" value="TreeGrafter"/>
</dbReference>
<dbReference type="AlphaFoldDB" id="A0A151CGA2"/>
<keyword evidence="10" id="KW-1185">Reference proteome</keyword>
<dbReference type="PROSITE" id="PS51463">
    <property type="entry name" value="P_GLUCOSE_ISOMERASE_3"/>
    <property type="match status" value="1"/>
</dbReference>
<feature type="active site" evidence="7">
    <location>
        <position position="279"/>
    </location>
</feature>
<gene>
    <name evidence="7" type="primary">pgi</name>
    <name evidence="9" type="ORF">AS592_05825</name>
</gene>
<dbReference type="OrthoDB" id="140919at2"/>
<dbReference type="InterPro" id="IPR001672">
    <property type="entry name" value="G6P_Isomerase"/>
</dbReference>
<dbReference type="InterPro" id="IPR018189">
    <property type="entry name" value="Phosphoglucose_isomerase_CS"/>
</dbReference>
<dbReference type="EMBL" id="LNKT01000034">
    <property type="protein sequence ID" value="KYJ86313.1"/>
    <property type="molecule type" value="Genomic_DNA"/>
</dbReference>
<evidence type="ECO:0000256" key="6">
    <source>
        <dbReference type="ARBA" id="ARBA00029321"/>
    </source>
</evidence>
<dbReference type="CDD" id="cd05016">
    <property type="entry name" value="SIS_PGI_2"/>
    <property type="match status" value="1"/>
</dbReference>
<dbReference type="NCBIfam" id="NF003016">
    <property type="entry name" value="PRK03868.1"/>
    <property type="match status" value="1"/>
</dbReference>
<dbReference type="UniPathway" id="UPA00109">
    <property type="reaction ID" value="UER00181"/>
</dbReference>
<dbReference type="Gene3D" id="3.40.50.10490">
    <property type="entry name" value="Glucose-6-phosphate isomerase like protein, domain 1"/>
    <property type="match status" value="2"/>
</dbReference>
<evidence type="ECO:0000256" key="8">
    <source>
        <dbReference type="RuleBase" id="RU000612"/>
    </source>
</evidence>
<dbReference type="PANTHER" id="PTHR11469">
    <property type="entry name" value="GLUCOSE-6-PHOSPHATE ISOMERASE"/>
    <property type="match status" value="1"/>
</dbReference>